<gene>
    <name evidence="2" type="ORF">GWI33_007522</name>
</gene>
<reference evidence="2" key="1">
    <citation type="submission" date="2020-08" db="EMBL/GenBank/DDBJ databases">
        <title>Genome sequencing and assembly of the red palm weevil Rhynchophorus ferrugineus.</title>
        <authorList>
            <person name="Dias G.B."/>
            <person name="Bergman C.M."/>
            <person name="Manee M."/>
        </authorList>
    </citation>
    <scope>NUCLEOTIDE SEQUENCE</scope>
    <source>
        <strain evidence="2">AA-2017</strain>
        <tissue evidence="2">Whole larva</tissue>
    </source>
</reference>
<feature type="region of interest" description="Disordered" evidence="1">
    <location>
        <begin position="38"/>
        <end position="72"/>
    </location>
</feature>
<proteinExistence type="predicted"/>
<organism evidence="2 3">
    <name type="scientific">Rhynchophorus ferrugineus</name>
    <name type="common">Red palm weevil</name>
    <name type="synonym">Curculio ferrugineus</name>
    <dbReference type="NCBI Taxonomy" id="354439"/>
    <lineage>
        <taxon>Eukaryota</taxon>
        <taxon>Metazoa</taxon>
        <taxon>Ecdysozoa</taxon>
        <taxon>Arthropoda</taxon>
        <taxon>Hexapoda</taxon>
        <taxon>Insecta</taxon>
        <taxon>Pterygota</taxon>
        <taxon>Neoptera</taxon>
        <taxon>Endopterygota</taxon>
        <taxon>Coleoptera</taxon>
        <taxon>Polyphaga</taxon>
        <taxon>Cucujiformia</taxon>
        <taxon>Curculionidae</taxon>
        <taxon>Dryophthorinae</taxon>
        <taxon>Rhynchophorus</taxon>
    </lineage>
</organism>
<evidence type="ECO:0000256" key="1">
    <source>
        <dbReference type="SAM" id="MobiDB-lite"/>
    </source>
</evidence>
<feature type="compositionally biased region" description="Basic and acidic residues" evidence="1">
    <location>
        <begin position="54"/>
        <end position="64"/>
    </location>
</feature>
<sequence length="72" mass="8012">MRPDPSAPERLAFRCRLTPFAPPTRYNASRITDRWYSPGGGTRLGRGRVTGRVTEVDASAKTDLDPPGINRR</sequence>
<protein>
    <submittedName>
        <fullName evidence="2">Uncharacterized protein</fullName>
    </submittedName>
</protein>
<dbReference type="AlphaFoldDB" id="A0A834IEA5"/>
<accession>A0A834IEA5</accession>
<keyword evidence="3" id="KW-1185">Reference proteome</keyword>
<comment type="caution">
    <text evidence="2">The sequence shown here is derived from an EMBL/GenBank/DDBJ whole genome shotgun (WGS) entry which is preliminary data.</text>
</comment>
<name>A0A834IEA5_RHYFE</name>
<dbReference type="Proteomes" id="UP000625711">
    <property type="component" value="Unassembled WGS sequence"/>
</dbReference>
<evidence type="ECO:0000313" key="3">
    <source>
        <dbReference type="Proteomes" id="UP000625711"/>
    </source>
</evidence>
<dbReference type="EMBL" id="JAACXV010000373">
    <property type="protein sequence ID" value="KAF7279204.1"/>
    <property type="molecule type" value="Genomic_DNA"/>
</dbReference>
<evidence type="ECO:0000313" key="2">
    <source>
        <dbReference type="EMBL" id="KAF7279204.1"/>
    </source>
</evidence>